<evidence type="ECO:0000313" key="2">
    <source>
        <dbReference type="EMBL" id="CAG8733175.1"/>
    </source>
</evidence>
<evidence type="ECO:0000313" key="3">
    <source>
        <dbReference type="Proteomes" id="UP000789759"/>
    </source>
</evidence>
<organism evidence="2 3">
    <name type="scientific">Cetraspora pellucida</name>
    <dbReference type="NCBI Taxonomy" id="1433469"/>
    <lineage>
        <taxon>Eukaryota</taxon>
        <taxon>Fungi</taxon>
        <taxon>Fungi incertae sedis</taxon>
        <taxon>Mucoromycota</taxon>
        <taxon>Glomeromycotina</taxon>
        <taxon>Glomeromycetes</taxon>
        <taxon>Diversisporales</taxon>
        <taxon>Gigasporaceae</taxon>
        <taxon>Cetraspora</taxon>
    </lineage>
</organism>
<accession>A0A9N9IGY7</accession>
<keyword evidence="3" id="KW-1185">Reference proteome</keyword>
<proteinExistence type="predicted"/>
<dbReference type="OrthoDB" id="2442634at2759"/>
<comment type="caution">
    <text evidence="2">The sequence shown here is derived from an EMBL/GenBank/DDBJ whole genome shotgun (WGS) entry which is preliminary data.</text>
</comment>
<reference evidence="2" key="1">
    <citation type="submission" date="2021-06" db="EMBL/GenBank/DDBJ databases">
        <authorList>
            <person name="Kallberg Y."/>
            <person name="Tangrot J."/>
            <person name="Rosling A."/>
        </authorList>
    </citation>
    <scope>NUCLEOTIDE SEQUENCE</scope>
    <source>
        <strain evidence="2">FL966</strain>
    </source>
</reference>
<name>A0A9N9IGY7_9GLOM</name>
<feature type="domain" description="hAT-like transposase RNase-H fold" evidence="1">
    <location>
        <begin position="42"/>
        <end position="118"/>
    </location>
</feature>
<dbReference type="Proteomes" id="UP000789759">
    <property type="component" value="Unassembled WGS sequence"/>
</dbReference>
<gene>
    <name evidence="2" type="ORF">CPELLU_LOCUS13625</name>
</gene>
<dbReference type="Pfam" id="PF14372">
    <property type="entry name" value="hAT-like_RNase-H"/>
    <property type="match status" value="1"/>
</dbReference>
<dbReference type="GO" id="GO:0003677">
    <property type="term" value="F:DNA binding"/>
    <property type="evidence" value="ECO:0007669"/>
    <property type="project" value="InterPro"/>
</dbReference>
<sequence>LNAMSFSETELHPYILADNEWKIIELLVEVLLPFKDVTTFMSSSEYPTLSMVISVYYLLLESLEEARKKDDMPQWLIQGCESASGKLLEYCQRTSVLHIVSVVLDPQFKLQYFVELRWPSQLINQIRDM</sequence>
<dbReference type="AlphaFoldDB" id="A0A9N9IGY7"/>
<dbReference type="InterPro" id="IPR025525">
    <property type="entry name" value="hAT-like_transposase_RNase-H"/>
</dbReference>
<evidence type="ECO:0000259" key="1">
    <source>
        <dbReference type="Pfam" id="PF14372"/>
    </source>
</evidence>
<feature type="non-terminal residue" evidence="2">
    <location>
        <position position="129"/>
    </location>
</feature>
<dbReference type="EMBL" id="CAJVQA010014778">
    <property type="protein sequence ID" value="CAG8733175.1"/>
    <property type="molecule type" value="Genomic_DNA"/>
</dbReference>
<protein>
    <submittedName>
        <fullName evidence="2">24521_t:CDS:1</fullName>
    </submittedName>
</protein>
<dbReference type="SUPFAM" id="SSF53098">
    <property type="entry name" value="Ribonuclease H-like"/>
    <property type="match status" value="1"/>
</dbReference>
<dbReference type="InterPro" id="IPR012337">
    <property type="entry name" value="RNaseH-like_sf"/>
</dbReference>